<protein>
    <submittedName>
        <fullName evidence="3">Endonuclease/exonuclease/phosphatase family protein</fullName>
    </submittedName>
</protein>
<evidence type="ECO:0000256" key="1">
    <source>
        <dbReference type="SAM" id="Phobius"/>
    </source>
</evidence>
<dbReference type="EMBL" id="DSRU01000157">
    <property type="protein sequence ID" value="HFM98184.1"/>
    <property type="molecule type" value="Genomic_DNA"/>
</dbReference>
<keyword evidence="1" id="KW-1133">Transmembrane helix</keyword>
<dbReference type="GO" id="GO:0004527">
    <property type="term" value="F:exonuclease activity"/>
    <property type="evidence" value="ECO:0007669"/>
    <property type="project" value="UniProtKB-KW"/>
</dbReference>
<evidence type="ECO:0000259" key="2">
    <source>
        <dbReference type="Pfam" id="PF03372"/>
    </source>
</evidence>
<feature type="transmembrane region" description="Helical" evidence="1">
    <location>
        <begin position="45"/>
        <end position="65"/>
    </location>
</feature>
<feature type="transmembrane region" description="Helical" evidence="1">
    <location>
        <begin position="12"/>
        <end position="33"/>
    </location>
</feature>
<dbReference type="SUPFAM" id="SSF56219">
    <property type="entry name" value="DNase I-like"/>
    <property type="match status" value="1"/>
</dbReference>
<reference evidence="3" key="1">
    <citation type="journal article" date="2020" name="mSystems">
        <title>Genome- and Community-Level Interaction Insights into Carbon Utilization and Element Cycling Functions of Hydrothermarchaeota in Hydrothermal Sediment.</title>
        <authorList>
            <person name="Zhou Z."/>
            <person name="Liu Y."/>
            <person name="Xu W."/>
            <person name="Pan J."/>
            <person name="Luo Z.H."/>
            <person name="Li M."/>
        </authorList>
    </citation>
    <scope>NUCLEOTIDE SEQUENCE [LARGE SCALE GENOMIC DNA]</scope>
    <source>
        <strain evidence="3">SpSt-418</strain>
    </source>
</reference>
<dbReference type="InterPro" id="IPR036691">
    <property type="entry name" value="Endo/exonu/phosph_ase_sf"/>
</dbReference>
<comment type="caution">
    <text evidence="3">The sequence shown here is derived from an EMBL/GenBank/DDBJ whole genome shotgun (WGS) entry which is preliminary data.</text>
</comment>
<keyword evidence="3" id="KW-0269">Exonuclease</keyword>
<keyword evidence="3" id="KW-0255">Endonuclease</keyword>
<feature type="domain" description="Endonuclease/exonuclease/phosphatase" evidence="2">
    <location>
        <begin position="112"/>
        <end position="324"/>
    </location>
</feature>
<dbReference type="Pfam" id="PF03372">
    <property type="entry name" value="Exo_endo_phos"/>
    <property type="match status" value="1"/>
</dbReference>
<dbReference type="GO" id="GO:0004519">
    <property type="term" value="F:endonuclease activity"/>
    <property type="evidence" value="ECO:0007669"/>
    <property type="project" value="UniProtKB-KW"/>
</dbReference>
<keyword evidence="3" id="KW-0540">Nuclease</keyword>
<dbReference type="AlphaFoldDB" id="A0A7C3KDD7"/>
<feature type="transmembrane region" description="Helical" evidence="1">
    <location>
        <begin position="72"/>
        <end position="92"/>
    </location>
</feature>
<keyword evidence="3" id="KW-0378">Hydrolase</keyword>
<keyword evidence="1" id="KW-0472">Membrane</keyword>
<sequence>MTFPVKRSAFNLRSLLAWLVLGAIVGITGFAYLTSYYGWSFYLEIFSHFQAQYLGLSFILFGILVCLRRNRLVYIGLFFCILLAMQILPWYLPPQRIFQATAPTSQLRILVANLNVQNRSFDRVLNLIWAEKPNIAIFIEVDDEWREQLNQLADLLPYSSGKTNSYNLGILIYSNLSLDNTKIEFFGSDSLPSIVSQLTVQNQPITLIATHPLPPMRPQFFHSRNQQLDRIGQRVIDTKERTILAGDLNITMWSPYFRQLVSRTELKNARSGFGILPSWPDHGAYYGIPDWVAKLFLIPIDHCLISSGLQVTNIRTGASTNSDHLPLIVDLNVTDRT</sequence>
<proteinExistence type="predicted"/>
<accession>A0A7C3KDD7</accession>
<dbReference type="InterPro" id="IPR005135">
    <property type="entry name" value="Endo/exonuclease/phosphatase"/>
</dbReference>
<name>A0A7C3KDD7_9CYAN</name>
<dbReference type="Gene3D" id="3.60.10.10">
    <property type="entry name" value="Endonuclease/exonuclease/phosphatase"/>
    <property type="match status" value="1"/>
</dbReference>
<organism evidence="3">
    <name type="scientific">Oscillatoriales cyanobacterium SpSt-418</name>
    <dbReference type="NCBI Taxonomy" id="2282169"/>
    <lineage>
        <taxon>Bacteria</taxon>
        <taxon>Bacillati</taxon>
        <taxon>Cyanobacteriota</taxon>
        <taxon>Cyanophyceae</taxon>
        <taxon>Oscillatoriophycideae</taxon>
        <taxon>Oscillatoriales</taxon>
    </lineage>
</organism>
<keyword evidence="1" id="KW-0812">Transmembrane</keyword>
<gene>
    <name evidence="3" type="ORF">ENR64_10600</name>
</gene>
<evidence type="ECO:0000313" key="3">
    <source>
        <dbReference type="EMBL" id="HFM98184.1"/>
    </source>
</evidence>